<keyword evidence="2" id="KW-1185">Reference proteome</keyword>
<reference evidence="1" key="1">
    <citation type="submission" date="2021-01" db="EMBL/GenBank/DDBJ databases">
        <authorList>
            <consortium name="Genoscope - CEA"/>
            <person name="William W."/>
        </authorList>
    </citation>
    <scope>NUCLEOTIDE SEQUENCE</scope>
</reference>
<dbReference type="OrthoDB" id="318921at2759"/>
<name>A0A8S1Y4A0_9CILI</name>
<sequence length="743" mass="89611">MQYLFIIFGFHILQIYSKSKTCEIQQIQNKITCHEYILNCFLLEGNEEDYYQLKSIDKQIIQKSFTIPYKNIPISYNIFNTLDYGKLQEKMMCSLFLNSNYYITCMNFDTLNYEKLNSNLQERIKIETTISSQEICEEIYQLDENFILLCFSQFNLKQYSVSLLGETILLLEYDVYFQVKDQCKKKIQKVVGKNQFRIAFFQCSLWKIILINHQEIVIILESKMNEGNPQLKEFFKIDDVQYCEGGKSSKSLGIQSLYIIEGNNYLQLRWESNQKITQELFKSENQILKLILLQTCQNVMLITFQEENNQQPFQKLDNEIVLNQAFEVEQIHFFYNFLFLQNSTELIIRIDKHLIQKYEILNTKLIYMESYNLFYQIDKTKELVIFYRYFPISAFLQPTQKFVYFIQLFDGFEKQYMMCIKIQYEKTLDKKTPELINLQIEKDCSQNQKTILSIIDFQSFQQMPFSLYNNYTNGVINLSIWNEGEQENLCYYQLRMYNFKGKIQLKSMYTFTHVVFQVEDSIYFHDCQLKKIQLILNTHQYEVFQNQEYYFLIDKNKKQIRMIYIFSGITQQIVTHSNIEIISAQQIGEQIIIYIKNQQSPILISKKILEKIQNNYLSQKLKQPGEILYYQEIKSYKFIQYQNIFAFEQNEEVRCFQFSDVQIVQIKIYVKAHFMIFAVQIQTNSILLYHFDQFEIHQFHNYTLEDYSFSSPLRYFNCEKLIFLHNFIEFYSFQNQLDGYQRN</sequence>
<accession>A0A8S1Y4A0</accession>
<evidence type="ECO:0000313" key="1">
    <source>
        <dbReference type="EMBL" id="CAD8208147.1"/>
    </source>
</evidence>
<gene>
    <name evidence="1" type="ORF">PPENT_87.1.T1490159</name>
</gene>
<proteinExistence type="predicted"/>
<dbReference type="Proteomes" id="UP000689195">
    <property type="component" value="Unassembled WGS sequence"/>
</dbReference>
<comment type="caution">
    <text evidence="1">The sequence shown here is derived from an EMBL/GenBank/DDBJ whole genome shotgun (WGS) entry which is preliminary data.</text>
</comment>
<evidence type="ECO:0000313" key="2">
    <source>
        <dbReference type="Proteomes" id="UP000689195"/>
    </source>
</evidence>
<organism evidence="1 2">
    <name type="scientific">Paramecium pentaurelia</name>
    <dbReference type="NCBI Taxonomy" id="43138"/>
    <lineage>
        <taxon>Eukaryota</taxon>
        <taxon>Sar</taxon>
        <taxon>Alveolata</taxon>
        <taxon>Ciliophora</taxon>
        <taxon>Intramacronucleata</taxon>
        <taxon>Oligohymenophorea</taxon>
        <taxon>Peniculida</taxon>
        <taxon>Parameciidae</taxon>
        <taxon>Paramecium</taxon>
    </lineage>
</organism>
<dbReference type="EMBL" id="CAJJDO010000149">
    <property type="protein sequence ID" value="CAD8208147.1"/>
    <property type="molecule type" value="Genomic_DNA"/>
</dbReference>
<protein>
    <submittedName>
        <fullName evidence="1">Uncharacterized protein</fullName>
    </submittedName>
</protein>
<dbReference type="AlphaFoldDB" id="A0A8S1Y4A0"/>